<feature type="domain" description="SLH" evidence="2">
    <location>
        <begin position="153"/>
        <end position="216"/>
    </location>
</feature>
<reference evidence="3" key="2">
    <citation type="journal article" date="2022" name="Microbiol. Resour. Announc.">
        <title>Metagenome Sequencing to Explore Phylogenomics of Terrestrial Cyanobacteria.</title>
        <authorList>
            <person name="Ward R.D."/>
            <person name="Stajich J.E."/>
            <person name="Johansen J.R."/>
            <person name="Huntemann M."/>
            <person name="Clum A."/>
            <person name="Foster B."/>
            <person name="Foster B."/>
            <person name="Roux S."/>
            <person name="Palaniappan K."/>
            <person name="Varghese N."/>
            <person name="Mukherjee S."/>
            <person name="Reddy T.B.K."/>
            <person name="Daum C."/>
            <person name="Copeland A."/>
            <person name="Chen I.A."/>
            <person name="Ivanova N.N."/>
            <person name="Kyrpides N.C."/>
            <person name="Shapiro N."/>
            <person name="Eloe-Fadrosh E.A."/>
            <person name="Pietrasiak N."/>
        </authorList>
    </citation>
    <scope>NUCLEOTIDE SEQUENCE</scope>
    <source>
        <strain evidence="3">GSE-TBD4-15B</strain>
    </source>
</reference>
<evidence type="ECO:0000313" key="3">
    <source>
        <dbReference type="EMBL" id="MBW4463863.1"/>
    </source>
</evidence>
<feature type="domain" description="SLH" evidence="2">
    <location>
        <begin position="278"/>
        <end position="342"/>
    </location>
</feature>
<evidence type="ECO:0000256" key="1">
    <source>
        <dbReference type="SAM" id="Phobius"/>
    </source>
</evidence>
<gene>
    <name evidence="3" type="ORF">KME07_00275</name>
</gene>
<keyword evidence="1" id="KW-0812">Transmembrane</keyword>
<keyword evidence="1" id="KW-1133">Transmembrane helix</keyword>
<dbReference type="PROSITE" id="PS51272">
    <property type="entry name" value="SLH"/>
    <property type="match status" value="3"/>
</dbReference>
<reference evidence="3" key="1">
    <citation type="submission" date="2021-05" db="EMBL/GenBank/DDBJ databases">
        <authorList>
            <person name="Pietrasiak N."/>
            <person name="Ward R."/>
            <person name="Stajich J.E."/>
            <person name="Kurbessoian T."/>
        </authorList>
    </citation>
    <scope>NUCLEOTIDE SEQUENCE</scope>
    <source>
        <strain evidence="3">GSE-TBD4-15B</strain>
    </source>
</reference>
<dbReference type="InterPro" id="IPR051465">
    <property type="entry name" value="Cell_Envelope_Struct_Comp"/>
</dbReference>
<organism evidence="3 4">
    <name type="scientific">Pegethrix bostrychoides GSE-TBD4-15B</name>
    <dbReference type="NCBI Taxonomy" id="2839662"/>
    <lineage>
        <taxon>Bacteria</taxon>
        <taxon>Bacillati</taxon>
        <taxon>Cyanobacteriota</taxon>
        <taxon>Cyanophyceae</taxon>
        <taxon>Oculatellales</taxon>
        <taxon>Oculatellaceae</taxon>
        <taxon>Pegethrix</taxon>
    </lineage>
</organism>
<feature type="domain" description="SLH" evidence="2">
    <location>
        <begin position="217"/>
        <end position="276"/>
    </location>
</feature>
<dbReference type="InterPro" id="IPR001119">
    <property type="entry name" value="SLH_dom"/>
</dbReference>
<evidence type="ECO:0000259" key="2">
    <source>
        <dbReference type="PROSITE" id="PS51272"/>
    </source>
</evidence>
<proteinExistence type="predicted"/>
<name>A0A951P789_9CYAN</name>
<dbReference type="Pfam" id="PF00395">
    <property type="entry name" value="SLH"/>
    <property type="match status" value="3"/>
</dbReference>
<feature type="transmembrane region" description="Helical" evidence="1">
    <location>
        <begin position="20"/>
        <end position="38"/>
    </location>
</feature>
<sequence>MTQPPTPDSDRRDPLGFDEILALLLAFSAIGTVLWWGIGRRAESWISQQGRFGGAQTMTDASPAAAPGAVTPIPTEAVPSSLAPAEVTPELRAGENSSAVAPSAGGVRRSVVIAGAVAPAIVAAPADSAPAPTVTPTAPPTAAPIIVPSATAEAKAFSDVPDSYWAAPFISALNQRGLISGFNDGSFRPDEPVNRAQYAALLSSILANGQQQQKILFSDLSDDFWGSTAIDEAVQSSFLRGYPDQTFKPDQPMSKLQVLLSLARGFNLPRPADPDQPLQALENREQVPDWAKPAVAAATQANVVVSYPNVKQFQPNQPVTRAEVTAMLYQALKTKGTLPPIQSEYILQP</sequence>
<dbReference type="PANTHER" id="PTHR43308:SF5">
    <property type="entry name" value="S-LAYER PROTEIN _ PEPTIDOGLYCAN ENDO-BETA-N-ACETYLGLUCOSAMINIDASE"/>
    <property type="match status" value="1"/>
</dbReference>
<dbReference type="EMBL" id="JAHHHV010000001">
    <property type="protein sequence ID" value="MBW4463863.1"/>
    <property type="molecule type" value="Genomic_DNA"/>
</dbReference>
<protein>
    <submittedName>
        <fullName evidence="3">S-layer homology domain-containing protein</fullName>
    </submittedName>
</protein>
<accession>A0A951P789</accession>
<keyword evidence="1" id="KW-0472">Membrane</keyword>
<dbReference type="PANTHER" id="PTHR43308">
    <property type="entry name" value="OUTER MEMBRANE PROTEIN ALPHA-RELATED"/>
    <property type="match status" value="1"/>
</dbReference>
<evidence type="ECO:0000313" key="4">
    <source>
        <dbReference type="Proteomes" id="UP000707356"/>
    </source>
</evidence>
<dbReference type="Proteomes" id="UP000707356">
    <property type="component" value="Unassembled WGS sequence"/>
</dbReference>
<comment type="caution">
    <text evidence="3">The sequence shown here is derived from an EMBL/GenBank/DDBJ whole genome shotgun (WGS) entry which is preliminary data.</text>
</comment>
<dbReference type="AlphaFoldDB" id="A0A951P789"/>